<protein>
    <submittedName>
        <fullName evidence="1">Uncharacterized protein</fullName>
    </submittedName>
</protein>
<proteinExistence type="predicted"/>
<evidence type="ECO:0000313" key="1">
    <source>
        <dbReference type="EMBL" id="MBX49296.1"/>
    </source>
</evidence>
<reference evidence="1" key="1">
    <citation type="submission" date="2018-02" db="EMBL/GenBank/DDBJ databases">
        <title>Rhizophora mucronata_Transcriptome.</title>
        <authorList>
            <person name="Meera S.P."/>
            <person name="Sreeshan A."/>
            <person name="Augustine A."/>
        </authorList>
    </citation>
    <scope>NUCLEOTIDE SEQUENCE</scope>
    <source>
        <tissue evidence="1">Leaf</tissue>
    </source>
</reference>
<dbReference type="EMBL" id="GGEC01068812">
    <property type="protein sequence ID" value="MBX49296.1"/>
    <property type="molecule type" value="Transcribed_RNA"/>
</dbReference>
<organism evidence="1">
    <name type="scientific">Rhizophora mucronata</name>
    <name type="common">Asiatic mangrove</name>
    <dbReference type="NCBI Taxonomy" id="61149"/>
    <lineage>
        <taxon>Eukaryota</taxon>
        <taxon>Viridiplantae</taxon>
        <taxon>Streptophyta</taxon>
        <taxon>Embryophyta</taxon>
        <taxon>Tracheophyta</taxon>
        <taxon>Spermatophyta</taxon>
        <taxon>Magnoliopsida</taxon>
        <taxon>eudicotyledons</taxon>
        <taxon>Gunneridae</taxon>
        <taxon>Pentapetalae</taxon>
        <taxon>rosids</taxon>
        <taxon>fabids</taxon>
        <taxon>Malpighiales</taxon>
        <taxon>Rhizophoraceae</taxon>
        <taxon>Rhizophora</taxon>
    </lineage>
</organism>
<accession>A0A2P2P3D5</accession>
<sequence length="23" mass="2672">MAIISHFLPFCFGIHKKLEAQIQ</sequence>
<dbReference type="AlphaFoldDB" id="A0A2P2P3D5"/>
<name>A0A2P2P3D5_RHIMU</name>